<comment type="caution">
    <text evidence="1">The sequence shown here is derived from an EMBL/GenBank/DDBJ whole genome shotgun (WGS) entry which is preliminary data.</text>
</comment>
<dbReference type="Proteomes" id="UP000004277">
    <property type="component" value="Unassembled WGS sequence"/>
</dbReference>
<accession>A0ACD3SS05</accession>
<dbReference type="EMBL" id="AKCV02000015">
    <property type="protein sequence ID" value="TMS58918.1"/>
    <property type="molecule type" value="Genomic_DNA"/>
</dbReference>
<sequence>MHTFPKRLKEARKRAGLSQEALGRAAGLDEMSASTRMNRYELGKRVPDPELVKRIAAVLNLPAAYFYAVKDEEAELLAMFHRLSPEDRIKVVAFASRLDFARR</sequence>
<name>A0ACD3SS05_9BURK</name>
<evidence type="ECO:0000313" key="1">
    <source>
        <dbReference type="EMBL" id="TMS58918.1"/>
    </source>
</evidence>
<keyword evidence="2" id="KW-1185">Reference proteome</keyword>
<protein>
    <submittedName>
        <fullName evidence="1">Helix-turn-helix transcriptional regulator</fullName>
    </submittedName>
</protein>
<reference evidence="1" key="1">
    <citation type="submission" date="2019-05" db="EMBL/GenBank/DDBJ databases">
        <title>Revised genome assembly of Burkholderiaceae (previously Ralstonia) sp. PBA.</title>
        <authorList>
            <person name="Gan H.M."/>
        </authorList>
    </citation>
    <scope>NUCLEOTIDE SEQUENCE</scope>
    <source>
        <strain evidence="1">PBA</strain>
    </source>
</reference>
<proteinExistence type="predicted"/>
<evidence type="ECO:0000313" key="2">
    <source>
        <dbReference type="Proteomes" id="UP000004277"/>
    </source>
</evidence>
<organism evidence="1 2">
    <name type="scientific">Imbroritus primus</name>
    <dbReference type="NCBI Taxonomy" id="3058603"/>
    <lineage>
        <taxon>Bacteria</taxon>
        <taxon>Pseudomonadati</taxon>
        <taxon>Pseudomonadota</taxon>
        <taxon>Betaproteobacteria</taxon>
        <taxon>Burkholderiales</taxon>
        <taxon>Burkholderiaceae</taxon>
        <taxon>Imbroritus</taxon>
    </lineage>
</organism>
<gene>
    <name evidence="1" type="ORF">MW7_006005</name>
</gene>